<protein>
    <submittedName>
        <fullName evidence="1">Uncharacterized protein</fullName>
    </submittedName>
</protein>
<dbReference type="AlphaFoldDB" id="A0AAX6HIW9"/>
<organism evidence="1 2">
    <name type="scientific">Iris pallida</name>
    <name type="common">Sweet iris</name>
    <dbReference type="NCBI Taxonomy" id="29817"/>
    <lineage>
        <taxon>Eukaryota</taxon>
        <taxon>Viridiplantae</taxon>
        <taxon>Streptophyta</taxon>
        <taxon>Embryophyta</taxon>
        <taxon>Tracheophyta</taxon>
        <taxon>Spermatophyta</taxon>
        <taxon>Magnoliopsida</taxon>
        <taxon>Liliopsida</taxon>
        <taxon>Asparagales</taxon>
        <taxon>Iridaceae</taxon>
        <taxon>Iridoideae</taxon>
        <taxon>Irideae</taxon>
        <taxon>Iris</taxon>
    </lineage>
</organism>
<sequence length="52" mass="6080">MNQESRRVPFFKRQHLVGETDDMLYTSYYSPADEATKDDLVQEVEPTADLEI</sequence>
<evidence type="ECO:0000313" key="1">
    <source>
        <dbReference type="EMBL" id="KAJ6840638.1"/>
    </source>
</evidence>
<dbReference type="EMBL" id="JANAVB010009200">
    <property type="protein sequence ID" value="KAJ6840638.1"/>
    <property type="molecule type" value="Genomic_DNA"/>
</dbReference>
<proteinExistence type="predicted"/>
<reference evidence="1" key="2">
    <citation type="submission" date="2023-04" db="EMBL/GenBank/DDBJ databases">
        <authorList>
            <person name="Bruccoleri R.E."/>
            <person name="Oakeley E.J."/>
            <person name="Faust A.-M."/>
            <person name="Dessus-Babus S."/>
            <person name="Altorfer M."/>
            <person name="Burckhardt D."/>
            <person name="Oertli M."/>
            <person name="Naumann U."/>
            <person name="Petersen F."/>
            <person name="Wong J."/>
        </authorList>
    </citation>
    <scope>NUCLEOTIDE SEQUENCE</scope>
    <source>
        <strain evidence="1">GSM-AAB239-AS_SAM_17_03QT</strain>
        <tissue evidence="1">Leaf</tissue>
    </source>
</reference>
<dbReference type="Proteomes" id="UP001140949">
    <property type="component" value="Unassembled WGS sequence"/>
</dbReference>
<gene>
    <name evidence="1" type="ORF">M6B38_117830</name>
</gene>
<comment type="caution">
    <text evidence="1">The sequence shown here is derived from an EMBL/GenBank/DDBJ whole genome shotgun (WGS) entry which is preliminary data.</text>
</comment>
<name>A0AAX6HIW9_IRIPA</name>
<keyword evidence="2" id="KW-1185">Reference proteome</keyword>
<reference evidence="1" key="1">
    <citation type="journal article" date="2023" name="GigaByte">
        <title>Genome assembly of the bearded iris, Iris pallida Lam.</title>
        <authorList>
            <person name="Bruccoleri R.E."/>
            <person name="Oakeley E.J."/>
            <person name="Faust A.M.E."/>
            <person name="Altorfer M."/>
            <person name="Dessus-Babus S."/>
            <person name="Burckhardt D."/>
            <person name="Oertli M."/>
            <person name="Naumann U."/>
            <person name="Petersen F."/>
            <person name="Wong J."/>
        </authorList>
    </citation>
    <scope>NUCLEOTIDE SEQUENCE</scope>
    <source>
        <strain evidence="1">GSM-AAB239-AS_SAM_17_03QT</strain>
    </source>
</reference>
<evidence type="ECO:0000313" key="2">
    <source>
        <dbReference type="Proteomes" id="UP001140949"/>
    </source>
</evidence>
<accession>A0AAX6HIW9</accession>